<dbReference type="Proteomes" id="UP001266305">
    <property type="component" value="Unassembled WGS sequence"/>
</dbReference>
<sequence length="69" mass="7920">MPESRVLGRLPADEATWQENSILIPAGERAGVVYGDVNKEPYRIHLEQKVQMERKEERKQSLVDNSDIV</sequence>
<evidence type="ECO:0000313" key="2">
    <source>
        <dbReference type="Proteomes" id="UP001266305"/>
    </source>
</evidence>
<gene>
    <name evidence="1" type="ORF">P7K49_006371</name>
</gene>
<keyword evidence="2" id="KW-1185">Reference proteome</keyword>
<protein>
    <submittedName>
        <fullName evidence="1">Uncharacterized protein</fullName>
    </submittedName>
</protein>
<evidence type="ECO:0000313" key="1">
    <source>
        <dbReference type="EMBL" id="KAK2115745.1"/>
    </source>
</evidence>
<name>A0ABQ9W272_SAGOE</name>
<feature type="non-terminal residue" evidence="1">
    <location>
        <position position="69"/>
    </location>
</feature>
<proteinExistence type="predicted"/>
<dbReference type="EMBL" id="JASSZA010000003">
    <property type="protein sequence ID" value="KAK2115745.1"/>
    <property type="molecule type" value="Genomic_DNA"/>
</dbReference>
<comment type="caution">
    <text evidence="1">The sequence shown here is derived from an EMBL/GenBank/DDBJ whole genome shotgun (WGS) entry which is preliminary data.</text>
</comment>
<reference evidence="1 2" key="1">
    <citation type="submission" date="2023-05" db="EMBL/GenBank/DDBJ databases">
        <title>B98-5 Cell Line De Novo Hybrid Assembly: An Optical Mapping Approach.</title>
        <authorList>
            <person name="Kananen K."/>
            <person name="Auerbach J.A."/>
            <person name="Kautto E."/>
            <person name="Blachly J.S."/>
        </authorList>
    </citation>
    <scope>NUCLEOTIDE SEQUENCE [LARGE SCALE GENOMIC DNA]</scope>
    <source>
        <strain evidence="1">B95-8</strain>
        <tissue evidence="1">Cell line</tissue>
    </source>
</reference>
<organism evidence="1 2">
    <name type="scientific">Saguinus oedipus</name>
    <name type="common">Cotton-top tamarin</name>
    <name type="synonym">Oedipomidas oedipus</name>
    <dbReference type="NCBI Taxonomy" id="9490"/>
    <lineage>
        <taxon>Eukaryota</taxon>
        <taxon>Metazoa</taxon>
        <taxon>Chordata</taxon>
        <taxon>Craniata</taxon>
        <taxon>Vertebrata</taxon>
        <taxon>Euteleostomi</taxon>
        <taxon>Mammalia</taxon>
        <taxon>Eutheria</taxon>
        <taxon>Euarchontoglires</taxon>
        <taxon>Primates</taxon>
        <taxon>Haplorrhini</taxon>
        <taxon>Platyrrhini</taxon>
        <taxon>Cebidae</taxon>
        <taxon>Callitrichinae</taxon>
        <taxon>Saguinus</taxon>
    </lineage>
</organism>
<accession>A0ABQ9W272</accession>